<comment type="caution">
    <text evidence="2">The sequence shown here is derived from an EMBL/GenBank/DDBJ whole genome shotgun (WGS) entry which is preliminary data.</text>
</comment>
<name>A0A225V0D3_9STRA</name>
<keyword evidence="3" id="KW-1185">Reference proteome</keyword>
<dbReference type="EMBL" id="NBNE01009974">
    <property type="protein sequence ID" value="OWY97879.1"/>
    <property type="molecule type" value="Genomic_DNA"/>
</dbReference>
<accession>A0A225V0D3</accession>
<dbReference type="AlphaFoldDB" id="A0A225V0D3"/>
<dbReference type="OrthoDB" id="126358at2759"/>
<evidence type="ECO:0000313" key="2">
    <source>
        <dbReference type="EMBL" id="OWY97879.1"/>
    </source>
</evidence>
<feature type="compositionally biased region" description="Basic residues" evidence="1">
    <location>
        <begin position="12"/>
        <end position="21"/>
    </location>
</feature>
<proteinExistence type="predicted"/>
<feature type="region of interest" description="Disordered" evidence="1">
    <location>
        <begin position="1"/>
        <end position="25"/>
    </location>
</feature>
<organism evidence="2 3">
    <name type="scientific">Phytophthora megakarya</name>
    <dbReference type="NCBI Taxonomy" id="4795"/>
    <lineage>
        <taxon>Eukaryota</taxon>
        <taxon>Sar</taxon>
        <taxon>Stramenopiles</taxon>
        <taxon>Oomycota</taxon>
        <taxon>Peronosporomycetes</taxon>
        <taxon>Peronosporales</taxon>
        <taxon>Peronosporaceae</taxon>
        <taxon>Phytophthora</taxon>
    </lineage>
</organism>
<evidence type="ECO:0000313" key="3">
    <source>
        <dbReference type="Proteomes" id="UP000198211"/>
    </source>
</evidence>
<gene>
    <name evidence="2" type="ORF">PHMEG_00031484</name>
</gene>
<evidence type="ECO:0000256" key="1">
    <source>
        <dbReference type="SAM" id="MobiDB-lite"/>
    </source>
</evidence>
<protein>
    <submittedName>
        <fullName evidence="2">Uncharacterized protein</fullName>
    </submittedName>
</protein>
<sequence>MERRGGGSRTTVPRRNRKKGPTRQEAAYARAVEKLGEDTLKEMGDDWGSWDTKYGSAEWEQSEGVVLNLLQQGFSEREIKAILPVGGSRVSRLPKVLALGVDTLHTRRQPSTPWHAFTDKGLDNFKAHCSTWVLEDGFPCAHHRPRQYFTEPNLTWLVVHSRYVYDSKREDSDARTMSYSRFTQYVHFYYPGQPELTAYDKQIILLEKTTHLNEAISQRRFVSSFIRS</sequence>
<dbReference type="Proteomes" id="UP000198211">
    <property type="component" value="Unassembled WGS sequence"/>
</dbReference>
<reference evidence="3" key="1">
    <citation type="submission" date="2017-03" db="EMBL/GenBank/DDBJ databases">
        <title>Phytopthora megakarya and P. palmivora, two closely related causual agents of cacao black pod achieved similar genome size and gene model numbers by different mechanisms.</title>
        <authorList>
            <person name="Ali S."/>
            <person name="Shao J."/>
            <person name="Larry D.J."/>
            <person name="Kronmiller B."/>
            <person name="Shen D."/>
            <person name="Strem M.D."/>
            <person name="Melnick R.L."/>
            <person name="Guiltinan M.J."/>
            <person name="Tyler B.M."/>
            <person name="Meinhardt L.W."/>
            <person name="Bailey B.A."/>
        </authorList>
    </citation>
    <scope>NUCLEOTIDE SEQUENCE [LARGE SCALE GENOMIC DNA]</scope>
    <source>
        <strain evidence="3">zdho120</strain>
    </source>
</reference>